<dbReference type="SMART" id="SM00382">
    <property type="entry name" value="AAA"/>
    <property type="match status" value="1"/>
</dbReference>
<dbReference type="Pfam" id="PF00664">
    <property type="entry name" value="ABC_membrane"/>
    <property type="match status" value="1"/>
</dbReference>
<evidence type="ECO:0000256" key="8">
    <source>
        <dbReference type="ARBA" id="ARBA00023136"/>
    </source>
</evidence>
<keyword evidence="3" id="KW-1003">Cell membrane</keyword>
<evidence type="ECO:0000313" key="14">
    <source>
        <dbReference type="EMBL" id="RFU84855.1"/>
    </source>
</evidence>
<sequence>MTTIDTASDPDTAATTGGPPAVGGSSGGKEPPPTVRDLLRPHLPAFASVVVLQIIGAVAGLAPLLAVVELGRTLLAPGAVDHRHVWFVVAAGVAGLLVRLVFTAASSGIGHLVDGHVQLAFRRLLAERLGRVPIGWFARRRSGELAKVVGDDVSAVHPFIAHAPGDLVAAFVVPLVSLAYLFTVDWRLTLITLAPVVLAVAQVPLMMTPARQREQLEFDSAMGRIADSVVEFVQGIAVVKAYGGSERAHRRFLSAADAFVGTFNRWVHGMSRPAAGMQLALSPPFVLLVVLTGGTLLITGGGLAPADLLPFLLLGLGLTAPVAALGHGFDDLQAAGRAVGRIREVLAVPPLPEPDRPTAPNGHRVELRGVRFGYEDEREGHEGRRHEVLRGIDLTLEPGTVTAVVGPSGSGKSTLVKLLPRFFDPTQGAVLLGGVDLRELGSRELYRTVSFVFQEVTLLRATVAENIALAVPQADRAGHDAVVRAARTAGIHERILELPRGYDSVIGEDAGLSGGEAQRLAVARALLADTPVLVLDEATAFADPATEQAVRRALTSLGGDRTVLVIAHRLETVADADTVVFLADGAVAEQGAPAELLAMDGKFARFWRHRRAAGGAVEGAGAGAGERTTGPDAPRDPDPTTAPRGGETR</sequence>
<dbReference type="Pfam" id="PF00005">
    <property type="entry name" value="ABC_tran"/>
    <property type="match status" value="1"/>
</dbReference>
<feature type="compositionally biased region" description="Low complexity" evidence="10">
    <location>
        <begin position="1"/>
        <end position="19"/>
    </location>
</feature>
<feature type="transmembrane region" description="Helical" evidence="11">
    <location>
        <begin position="279"/>
        <end position="302"/>
    </location>
</feature>
<dbReference type="InterPro" id="IPR003439">
    <property type="entry name" value="ABC_transporter-like_ATP-bd"/>
</dbReference>
<evidence type="ECO:0000256" key="6">
    <source>
        <dbReference type="ARBA" id="ARBA00022840"/>
    </source>
</evidence>
<dbReference type="OrthoDB" id="9806127at2"/>
<evidence type="ECO:0000256" key="11">
    <source>
        <dbReference type="SAM" id="Phobius"/>
    </source>
</evidence>
<evidence type="ECO:0000256" key="4">
    <source>
        <dbReference type="ARBA" id="ARBA00022692"/>
    </source>
</evidence>
<evidence type="ECO:0000256" key="5">
    <source>
        <dbReference type="ARBA" id="ARBA00022741"/>
    </source>
</evidence>
<keyword evidence="2" id="KW-0813">Transport</keyword>
<evidence type="ECO:0000259" key="12">
    <source>
        <dbReference type="PROSITE" id="PS50893"/>
    </source>
</evidence>
<evidence type="ECO:0000256" key="3">
    <source>
        <dbReference type="ARBA" id="ARBA00022475"/>
    </source>
</evidence>
<dbReference type="GO" id="GO:0034040">
    <property type="term" value="F:ATPase-coupled lipid transmembrane transporter activity"/>
    <property type="evidence" value="ECO:0007669"/>
    <property type="project" value="TreeGrafter"/>
</dbReference>
<dbReference type="GO" id="GO:0140359">
    <property type="term" value="F:ABC-type transporter activity"/>
    <property type="evidence" value="ECO:0007669"/>
    <property type="project" value="InterPro"/>
</dbReference>
<accession>A0A372M2U9</accession>
<proteinExistence type="inferred from homology"/>
<dbReference type="PANTHER" id="PTHR24221">
    <property type="entry name" value="ATP-BINDING CASSETTE SUB-FAMILY B"/>
    <property type="match status" value="1"/>
</dbReference>
<dbReference type="SUPFAM" id="SSF90123">
    <property type="entry name" value="ABC transporter transmembrane region"/>
    <property type="match status" value="1"/>
</dbReference>
<keyword evidence="4 11" id="KW-0812">Transmembrane</keyword>
<feature type="transmembrane region" description="Helical" evidence="11">
    <location>
        <begin position="45"/>
        <end position="65"/>
    </location>
</feature>
<dbReference type="Gene3D" id="3.40.50.300">
    <property type="entry name" value="P-loop containing nucleotide triphosphate hydrolases"/>
    <property type="match status" value="1"/>
</dbReference>
<comment type="subcellular location">
    <subcellularLocation>
        <location evidence="1">Cell membrane</location>
        <topology evidence="1">Multi-pass membrane protein</topology>
    </subcellularLocation>
</comment>
<feature type="domain" description="ABC transmembrane type-1" evidence="13">
    <location>
        <begin position="49"/>
        <end position="334"/>
    </location>
</feature>
<protein>
    <submittedName>
        <fullName evidence="14">ABC transporter ATP-binding protein</fullName>
    </submittedName>
</protein>
<dbReference type="PANTHER" id="PTHR24221:SF654">
    <property type="entry name" value="ATP-BINDING CASSETTE SUB-FAMILY B MEMBER 6"/>
    <property type="match status" value="1"/>
</dbReference>
<evidence type="ECO:0000259" key="13">
    <source>
        <dbReference type="PROSITE" id="PS50929"/>
    </source>
</evidence>
<keyword evidence="6 14" id="KW-0067">ATP-binding</keyword>
<dbReference type="InterPro" id="IPR003593">
    <property type="entry name" value="AAA+_ATPase"/>
</dbReference>
<dbReference type="PROSITE" id="PS50929">
    <property type="entry name" value="ABC_TM1F"/>
    <property type="match status" value="1"/>
</dbReference>
<evidence type="ECO:0000256" key="1">
    <source>
        <dbReference type="ARBA" id="ARBA00004651"/>
    </source>
</evidence>
<dbReference type="InterPro" id="IPR027417">
    <property type="entry name" value="P-loop_NTPase"/>
</dbReference>
<evidence type="ECO:0000256" key="2">
    <source>
        <dbReference type="ARBA" id="ARBA00022448"/>
    </source>
</evidence>
<feature type="region of interest" description="Disordered" evidence="10">
    <location>
        <begin position="615"/>
        <end position="649"/>
    </location>
</feature>
<dbReference type="CDD" id="cd07346">
    <property type="entry name" value="ABC_6TM_exporters"/>
    <property type="match status" value="1"/>
</dbReference>
<evidence type="ECO:0000256" key="9">
    <source>
        <dbReference type="ARBA" id="ARBA00061644"/>
    </source>
</evidence>
<keyword evidence="15" id="KW-1185">Reference proteome</keyword>
<dbReference type="GO" id="GO:0016887">
    <property type="term" value="F:ATP hydrolysis activity"/>
    <property type="evidence" value="ECO:0007669"/>
    <property type="project" value="InterPro"/>
</dbReference>
<dbReference type="EMBL" id="QUAK01000111">
    <property type="protein sequence ID" value="RFU84855.1"/>
    <property type="molecule type" value="Genomic_DNA"/>
</dbReference>
<dbReference type="GO" id="GO:0005886">
    <property type="term" value="C:plasma membrane"/>
    <property type="evidence" value="ECO:0007669"/>
    <property type="project" value="UniProtKB-SubCell"/>
</dbReference>
<feature type="domain" description="ABC transporter" evidence="12">
    <location>
        <begin position="365"/>
        <end position="609"/>
    </location>
</feature>
<dbReference type="InterPro" id="IPR039421">
    <property type="entry name" value="Type_1_exporter"/>
</dbReference>
<dbReference type="PROSITE" id="PS50893">
    <property type="entry name" value="ABC_TRANSPORTER_2"/>
    <property type="match status" value="1"/>
</dbReference>
<keyword evidence="8 11" id="KW-0472">Membrane</keyword>
<organism evidence="14 15">
    <name type="scientific">Streptomyces triticagri</name>
    <dbReference type="NCBI Taxonomy" id="2293568"/>
    <lineage>
        <taxon>Bacteria</taxon>
        <taxon>Bacillati</taxon>
        <taxon>Actinomycetota</taxon>
        <taxon>Actinomycetes</taxon>
        <taxon>Kitasatosporales</taxon>
        <taxon>Streptomycetaceae</taxon>
        <taxon>Streptomyces</taxon>
    </lineage>
</organism>
<dbReference type="Gene3D" id="1.20.1560.10">
    <property type="entry name" value="ABC transporter type 1, transmembrane domain"/>
    <property type="match status" value="1"/>
</dbReference>
<feature type="transmembrane region" description="Helical" evidence="11">
    <location>
        <begin position="308"/>
        <end position="329"/>
    </location>
</feature>
<dbReference type="PROSITE" id="PS00211">
    <property type="entry name" value="ABC_TRANSPORTER_1"/>
    <property type="match status" value="1"/>
</dbReference>
<feature type="transmembrane region" description="Helical" evidence="11">
    <location>
        <begin position="188"/>
        <end position="207"/>
    </location>
</feature>
<dbReference type="Proteomes" id="UP000263094">
    <property type="component" value="Unassembled WGS sequence"/>
</dbReference>
<feature type="transmembrane region" description="Helical" evidence="11">
    <location>
        <begin position="85"/>
        <end position="102"/>
    </location>
</feature>
<reference evidence="14 15" key="1">
    <citation type="submission" date="2018-08" db="EMBL/GenBank/DDBJ databases">
        <title>Isolation, diversity and antifungal activity of Actinobacteria from wheat.</title>
        <authorList>
            <person name="Han C."/>
        </authorList>
    </citation>
    <scope>NUCLEOTIDE SEQUENCE [LARGE SCALE GENOMIC DNA]</scope>
    <source>
        <strain evidence="14 15">NEAU-YY421</strain>
    </source>
</reference>
<gene>
    <name evidence="14" type="ORF">DY218_20445</name>
</gene>
<feature type="transmembrane region" description="Helical" evidence="11">
    <location>
        <begin position="163"/>
        <end position="182"/>
    </location>
</feature>
<dbReference type="InterPro" id="IPR036640">
    <property type="entry name" value="ABC1_TM_sf"/>
</dbReference>
<comment type="similarity">
    <text evidence="9">Belongs to the ABC transporter superfamily. Lipid exporter (TC 3.A.1.106) family.</text>
</comment>
<feature type="compositionally biased region" description="Low complexity" evidence="10">
    <location>
        <begin position="639"/>
        <end position="649"/>
    </location>
</feature>
<evidence type="ECO:0000256" key="10">
    <source>
        <dbReference type="SAM" id="MobiDB-lite"/>
    </source>
</evidence>
<keyword evidence="5" id="KW-0547">Nucleotide-binding</keyword>
<comment type="caution">
    <text evidence="14">The sequence shown here is derived from an EMBL/GenBank/DDBJ whole genome shotgun (WGS) entry which is preliminary data.</text>
</comment>
<name>A0A372M2U9_9ACTN</name>
<keyword evidence="7 11" id="KW-1133">Transmembrane helix</keyword>
<evidence type="ECO:0000256" key="7">
    <source>
        <dbReference type="ARBA" id="ARBA00022989"/>
    </source>
</evidence>
<dbReference type="AlphaFoldDB" id="A0A372M2U9"/>
<dbReference type="GO" id="GO:0005524">
    <property type="term" value="F:ATP binding"/>
    <property type="evidence" value="ECO:0007669"/>
    <property type="project" value="UniProtKB-KW"/>
</dbReference>
<dbReference type="RefSeq" id="WP_128557535.1">
    <property type="nucleotide sequence ID" value="NZ_QUAK01000111.1"/>
</dbReference>
<dbReference type="FunFam" id="3.40.50.300:FF:000299">
    <property type="entry name" value="ABC transporter ATP-binding protein/permease"/>
    <property type="match status" value="1"/>
</dbReference>
<feature type="region of interest" description="Disordered" evidence="10">
    <location>
        <begin position="1"/>
        <end position="34"/>
    </location>
</feature>
<dbReference type="InterPro" id="IPR011527">
    <property type="entry name" value="ABC1_TM_dom"/>
</dbReference>
<dbReference type="SUPFAM" id="SSF52540">
    <property type="entry name" value="P-loop containing nucleoside triphosphate hydrolases"/>
    <property type="match status" value="1"/>
</dbReference>
<dbReference type="InterPro" id="IPR017871">
    <property type="entry name" value="ABC_transporter-like_CS"/>
</dbReference>
<evidence type="ECO:0000313" key="15">
    <source>
        <dbReference type="Proteomes" id="UP000263094"/>
    </source>
</evidence>